<proteinExistence type="predicted"/>
<dbReference type="CDD" id="cd02440">
    <property type="entry name" value="AdoMet_MTases"/>
    <property type="match status" value="1"/>
</dbReference>
<evidence type="ECO:0000313" key="9">
    <source>
        <dbReference type="Proteomes" id="UP001282336"/>
    </source>
</evidence>
<feature type="domain" description="CheR-type methyltransferase" evidence="7">
    <location>
        <begin position="15"/>
        <end position="286"/>
    </location>
</feature>
<feature type="binding site" evidence="6">
    <location>
        <begin position="212"/>
        <end position="213"/>
    </location>
    <ligand>
        <name>S-adenosyl-L-methionine</name>
        <dbReference type="ChEBI" id="CHEBI:59789"/>
    </ligand>
</feature>
<dbReference type="InterPro" id="IPR036804">
    <property type="entry name" value="CheR_N_sf"/>
</dbReference>
<comment type="catalytic activity">
    <reaction evidence="1 5">
        <text>L-glutamyl-[protein] + S-adenosyl-L-methionine = [protein]-L-glutamate 5-O-methyl ester + S-adenosyl-L-homocysteine</text>
        <dbReference type="Rhea" id="RHEA:24452"/>
        <dbReference type="Rhea" id="RHEA-COMP:10208"/>
        <dbReference type="Rhea" id="RHEA-COMP:10311"/>
        <dbReference type="ChEBI" id="CHEBI:29973"/>
        <dbReference type="ChEBI" id="CHEBI:57856"/>
        <dbReference type="ChEBI" id="CHEBI:59789"/>
        <dbReference type="ChEBI" id="CHEBI:82795"/>
        <dbReference type="EC" id="2.1.1.80"/>
    </reaction>
</comment>
<dbReference type="EMBL" id="JAWXRC010000022">
    <property type="protein sequence ID" value="MDX6031239.1"/>
    <property type="molecule type" value="Genomic_DNA"/>
</dbReference>
<comment type="caution">
    <text evidence="8">The sequence shown here is derived from an EMBL/GenBank/DDBJ whole genome shotgun (WGS) entry which is preliminary data.</text>
</comment>
<accession>A0AAJ2S3D3</accession>
<dbReference type="SUPFAM" id="SSF47757">
    <property type="entry name" value="Chemotaxis receptor methyltransferase CheR, N-terminal domain"/>
    <property type="match status" value="1"/>
</dbReference>
<evidence type="ECO:0000313" key="8">
    <source>
        <dbReference type="EMBL" id="MDX6031239.1"/>
    </source>
</evidence>
<dbReference type="Gene3D" id="3.40.50.150">
    <property type="entry name" value="Vaccinia Virus protein VP39"/>
    <property type="match status" value="1"/>
</dbReference>
<dbReference type="NCBIfam" id="NF007902">
    <property type="entry name" value="PRK10611.1"/>
    <property type="match status" value="1"/>
</dbReference>
<dbReference type="InterPro" id="IPR050903">
    <property type="entry name" value="Bact_Chemotaxis_MeTrfase"/>
</dbReference>
<dbReference type="AlphaFoldDB" id="A0AAJ2S3D3"/>
<protein>
    <recommendedName>
        <fullName evidence="5">Chemotaxis protein methyltransferase</fullName>
        <ecNumber evidence="5">2.1.1.80</ecNumber>
    </recommendedName>
</protein>
<evidence type="ECO:0000256" key="1">
    <source>
        <dbReference type="ARBA" id="ARBA00001541"/>
    </source>
</evidence>
<evidence type="ECO:0000256" key="3">
    <source>
        <dbReference type="ARBA" id="ARBA00022679"/>
    </source>
</evidence>
<evidence type="ECO:0000256" key="2">
    <source>
        <dbReference type="ARBA" id="ARBA00022603"/>
    </source>
</evidence>
<dbReference type="SMART" id="SM00138">
    <property type="entry name" value="MeTrc"/>
    <property type="match status" value="1"/>
</dbReference>
<feature type="binding site" evidence="6">
    <location>
        <position position="154"/>
    </location>
    <ligand>
        <name>S-adenosyl-L-methionine</name>
        <dbReference type="ChEBI" id="CHEBI:59789"/>
    </ligand>
</feature>
<dbReference type="Pfam" id="PF03705">
    <property type="entry name" value="CheR_N"/>
    <property type="match status" value="1"/>
</dbReference>
<dbReference type="GO" id="GO:0032259">
    <property type="term" value="P:methylation"/>
    <property type="evidence" value="ECO:0007669"/>
    <property type="project" value="UniProtKB-KW"/>
</dbReference>
<dbReference type="PANTHER" id="PTHR24422">
    <property type="entry name" value="CHEMOTAXIS PROTEIN METHYLTRANSFERASE"/>
    <property type="match status" value="1"/>
</dbReference>
<dbReference type="PROSITE" id="PS50123">
    <property type="entry name" value="CHER"/>
    <property type="match status" value="1"/>
</dbReference>
<dbReference type="EC" id="2.1.1.80" evidence="5"/>
<dbReference type="InterPro" id="IPR022641">
    <property type="entry name" value="CheR_N"/>
</dbReference>
<name>A0AAJ2S3D3_9ENTR</name>
<dbReference type="SUPFAM" id="SSF53335">
    <property type="entry name" value="S-adenosyl-L-methionine-dependent methyltransferases"/>
    <property type="match status" value="1"/>
</dbReference>
<dbReference type="Pfam" id="PF01739">
    <property type="entry name" value="CheR"/>
    <property type="match status" value="1"/>
</dbReference>
<dbReference type="InterPro" id="IPR029063">
    <property type="entry name" value="SAM-dependent_MTases_sf"/>
</dbReference>
<keyword evidence="2 5" id="KW-0489">Methyltransferase</keyword>
<evidence type="ECO:0000256" key="6">
    <source>
        <dbReference type="PIRSR" id="PIRSR000410-1"/>
    </source>
</evidence>
<dbReference type="GO" id="GO:0008983">
    <property type="term" value="F:protein-glutamate O-methyltransferase activity"/>
    <property type="evidence" value="ECO:0007669"/>
    <property type="project" value="UniProtKB-EC"/>
</dbReference>
<evidence type="ECO:0000256" key="5">
    <source>
        <dbReference type="PIRNR" id="PIRNR000410"/>
    </source>
</evidence>
<dbReference type="InterPro" id="IPR022642">
    <property type="entry name" value="CheR_C"/>
</dbReference>
<feature type="binding site" evidence="6">
    <location>
        <position position="129"/>
    </location>
    <ligand>
        <name>S-adenosyl-L-methionine</name>
        <dbReference type="ChEBI" id="CHEBI:59789"/>
    </ligand>
</feature>
<dbReference type="PANTHER" id="PTHR24422:SF19">
    <property type="entry name" value="CHEMOTAXIS PROTEIN METHYLTRANSFERASE"/>
    <property type="match status" value="1"/>
</dbReference>
<dbReference type="PRINTS" id="PR00996">
    <property type="entry name" value="CHERMTFRASE"/>
</dbReference>
<reference evidence="8" key="1">
    <citation type="submission" date="2023-11" db="EMBL/GenBank/DDBJ databases">
        <title>Scandinavium wanjuensis sp. nov., isolated from lettuce South Korea.</title>
        <authorList>
            <person name="Park J."/>
            <person name="Park S."/>
            <person name="Oh K.K."/>
            <person name="Cho G.S."/>
            <person name="Franz C.M.A.P."/>
        </authorList>
    </citation>
    <scope>NUCLEOTIDE SEQUENCE</scope>
    <source>
        <strain evidence="8">V105_12</strain>
    </source>
</reference>
<evidence type="ECO:0000256" key="4">
    <source>
        <dbReference type="ARBA" id="ARBA00022691"/>
    </source>
</evidence>
<feature type="binding site" evidence="6">
    <location>
        <position position="92"/>
    </location>
    <ligand>
        <name>S-adenosyl-L-methionine</name>
        <dbReference type="ChEBI" id="CHEBI:59789"/>
    </ligand>
</feature>
<dbReference type="Gene3D" id="1.10.155.10">
    <property type="entry name" value="Chemotaxis receptor methyltransferase CheR, N-terminal domain"/>
    <property type="match status" value="1"/>
</dbReference>
<feature type="binding site" evidence="6">
    <location>
        <position position="94"/>
    </location>
    <ligand>
        <name>S-adenosyl-L-methionine</name>
        <dbReference type="ChEBI" id="CHEBI:59789"/>
    </ligand>
</feature>
<dbReference type="InterPro" id="IPR000780">
    <property type="entry name" value="CheR_MeTrfase"/>
</dbReference>
<gene>
    <name evidence="8" type="primary">cheR</name>
    <name evidence="8" type="ORF">SIL20_06945</name>
</gene>
<sequence>MTATLPNGQSSLLTQMTQRLALSDAQFRRICQLIYQRAGIVLADHKRDMVYNRLVRRLRQLGLDDFGRYLAMLEANQNNAEWQAFINSLTTNLTAFFREAHHFPTLAEHAKRRQGEYRVWSAAASTGEEPYSIAITLADTLGTAPGRWKVFASDIDTEVLNKAQSGVYRQDELKTLSQQQLQHYFMRGTGPHSGLVRVRQELANCVDFSPVNLLDKTYNVPGPFDAIFCRNVMIYFDKTTQQDILHRFVPLLKPGGLLFAGHSENFSNLVREFSLRGQTVYALSKDKA</sequence>
<evidence type="ECO:0000259" key="7">
    <source>
        <dbReference type="PROSITE" id="PS50123"/>
    </source>
</evidence>
<dbReference type="RefSeq" id="WP_319627817.1">
    <property type="nucleotide sequence ID" value="NZ_JAWXRB010000029.1"/>
</dbReference>
<feature type="binding site" evidence="6">
    <location>
        <begin position="230"/>
        <end position="231"/>
    </location>
    <ligand>
        <name>S-adenosyl-L-methionine</name>
        <dbReference type="ChEBI" id="CHEBI:59789"/>
    </ligand>
</feature>
<dbReference type="InterPro" id="IPR026024">
    <property type="entry name" value="Chemotaxis_MeTrfase_CheR"/>
</dbReference>
<comment type="function">
    <text evidence="5">Methylation of the membrane-bound methyl-accepting chemotaxis proteins (MCP) to form gamma-glutamyl methyl ester residues in MCP.</text>
</comment>
<dbReference type="PIRSF" id="PIRSF000410">
    <property type="entry name" value="CheR"/>
    <property type="match status" value="1"/>
</dbReference>
<keyword evidence="3 5" id="KW-0808">Transferase</keyword>
<feature type="binding site" evidence="6">
    <location>
        <position position="98"/>
    </location>
    <ligand>
        <name>S-adenosyl-L-methionine</name>
        <dbReference type="ChEBI" id="CHEBI:59789"/>
    </ligand>
</feature>
<organism evidence="8 9">
    <name type="scientific">Scandinavium lactucae</name>
    <dbReference type="NCBI Taxonomy" id="3095028"/>
    <lineage>
        <taxon>Bacteria</taxon>
        <taxon>Pseudomonadati</taxon>
        <taxon>Pseudomonadota</taxon>
        <taxon>Gammaproteobacteria</taxon>
        <taxon>Enterobacterales</taxon>
        <taxon>Enterobacteriaceae</taxon>
        <taxon>Scandinavium</taxon>
    </lineage>
</organism>
<keyword evidence="4 5" id="KW-0949">S-adenosyl-L-methionine</keyword>
<dbReference type="Proteomes" id="UP001282336">
    <property type="component" value="Unassembled WGS sequence"/>
</dbReference>